<evidence type="ECO:0000256" key="6">
    <source>
        <dbReference type="ARBA" id="ARBA00023136"/>
    </source>
</evidence>
<dbReference type="PANTHER" id="PTHR19317:SF0">
    <property type="entry name" value="PRENYLATED RAB ACCEPTOR PROTEIN 1"/>
    <property type="match status" value="1"/>
</dbReference>
<dbReference type="OrthoDB" id="63113at2759"/>
<feature type="region of interest" description="Disordered" evidence="7">
    <location>
        <begin position="299"/>
        <end position="318"/>
    </location>
</feature>
<name>A0A830HHU0_9CHLO</name>
<comment type="subcellular location">
    <subcellularLocation>
        <location evidence="2">Membrane</location>
        <topology evidence="2">Multi-pass membrane protein</topology>
    </subcellularLocation>
</comment>
<evidence type="ECO:0000256" key="2">
    <source>
        <dbReference type="ARBA" id="ARBA00004141"/>
    </source>
</evidence>
<dbReference type="InterPro" id="IPR004895">
    <property type="entry name" value="Prenylated_rab_accept_PRA1"/>
</dbReference>
<accession>A0A830HHU0</accession>
<evidence type="ECO:0000313" key="9">
    <source>
        <dbReference type="EMBL" id="GHP06684.1"/>
    </source>
</evidence>
<evidence type="ECO:0000256" key="7">
    <source>
        <dbReference type="SAM" id="MobiDB-lite"/>
    </source>
</evidence>
<keyword evidence="6 8" id="KW-0472">Membrane</keyword>
<dbReference type="Proteomes" id="UP000660262">
    <property type="component" value="Unassembled WGS sequence"/>
</dbReference>
<evidence type="ECO:0000256" key="1">
    <source>
        <dbReference type="ARBA" id="ARBA00002501"/>
    </source>
</evidence>
<comment type="caution">
    <text evidence="9">The sequence shown here is derived from an EMBL/GenBank/DDBJ whole genome shotgun (WGS) entry which is preliminary data.</text>
</comment>
<gene>
    <name evidence="9" type="ORF">PPROV_000542900</name>
</gene>
<sequence>MAAASTTGTPGVRPRISSILRNNTNNTNNTTHQPMLFQSNPLSLALDTKYVDAWSRNEVINVRDGRRYRRSSLPALANLPPAVAAASVTGQHAGTPARSKASSITMLTVEDLLYPARPWREFFYQAGSYGVPTSRWEATRRLDANAVYFLKNYLYVQLACVLYALWERPRSLLGLAIAVKTWDVLREYGSDPRTDVEGFAYRATSFATMLGCWLVLVNTTVFPTISLGILMGCAVVFVHALLRRMPPGRAVGSEYDVDHGASSMLNLALEAAPQAQQARPRAAAAPAASTLAIEAPPPTMAIEAPPATDEATAAAPQL</sequence>
<comment type="similarity">
    <text evidence="3">Belongs to the PRA1 family.</text>
</comment>
<keyword evidence="10" id="KW-1185">Reference proteome</keyword>
<dbReference type="GO" id="GO:0016020">
    <property type="term" value="C:membrane"/>
    <property type="evidence" value="ECO:0007669"/>
    <property type="project" value="UniProtKB-SubCell"/>
</dbReference>
<organism evidence="9 10">
    <name type="scientific">Pycnococcus provasolii</name>
    <dbReference type="NCBI Taxonomy" id="41880"/>
    <lineage>
        <taxon>Eukaryota</taxon>
        <taxon>Viridiplantae</taxon>
        <taxon>Chlorophyta</taxon>
        <taxon>Pseudoscourfieldiophyceae</taxon>
        <taxon>Pseudoscourfieldiales</taxon>
        <taxon>Pycnococcaceae</taxon>
        <taxon>Pycnococcus</taxon>
    </lineage>
</organism>
<dbReference type="GO" id="GO:0005783">
    <property type="term" value="C:endoplasmic reticulum"/>
    <property type="evidence" value="ECO:0007669"/>
    <property type="project" value="UniProtKB-ARBA"/>
</dbReference>
<evidence type="ECO:0008006" key="11">
    <source>
        <dbReference type="Google" id="ProtNLM"/>
    </source>
</evidence>
<proteinExistence type="inferred from homology"/>
<feature type="compositionally biased region" description="Low complexity" evidence="7">
    <location>
        <begin position="22"/>
        <end position="31"/>
    </location>
</feature>
<protein>
    <recommendedName>
        <fullName evidence="11">PRA1 family protein</fullName>
    </recommendedName>
</protein>
<dbReference type="AlphaFoldDB" id="A0A830HHU0"/>
<evidence type="ECO:0000256" key="3">
    <source>
        <dbReference type="ARBA" id="ARBA00006483"/>
    </source>
</evidence>
<keyword evidence="5 8" id="KW-1133">Transmembrane helix</keyword>
<dbReference type="GO" id="GO:0016192">
    <property type="term" value="P:vesicle-mediated transport"/>
    <property type="evidence" value="ECO:0007669"/>
    <property type="project" value="UniProtKB-ARBA"/>
</dbReference>
<dbReference type="GO" id="GO:0005794">
    <property type="term" value="C:Golgi apparatus"/>
    <property type="evidence" value="ECO:0007669"/>
    <property type="project" value="TreeGrafter"/>
</dbReference>
<evidence type="ECO:0000256" key="5">
    <source>
        <dbReference type="ARBA" id="ARBA00022989"/>
    </source>
</evidence>
<evidence type="ECO:0000256" key="4">
    <source>
        <dbReference type="ARBA" id="ARBA00022692"/>
    </source>
</evidence>
<dbReference type="Pfam" id="PF03208">
    <property type="entry name" value="PRA1"/>
    <property type="match status" value="1"/>
</dbReference>
<evidence type="ECO:0000313" key="10">
    <source>
        <dbReference type="Proteomes" id="UP000660262"/>
    </source>
</evidence>
<dbReference type="PANTHER" id="PTHR19317">
    <property type="entry name" value="PRENYLATED RAB ACCEPTOR 1-RELATED"/>
    <property type="match status" value="1"/>
</dbReference>
<keyword evidence="4 8" id="KW-0812">Transmembrane</keyword>
<feature type="region of interest" description="Disordered" evidence="7">
    <location>
        <begin position="1"/>
        <end position="32"/>
    </location>
</feature>
<feature type="compositionally biased region" description="Low complexity" evidence="7">
    <location>
        <begin position="301"/>
        <end position="318"/>
    </location>
</feature>
<reference evidence="9" key="1">
    <citation type="submission" date="2020-10" db="EMBL/GenBank/DDBJ databases">
        <title>Unveiling of a novel bifunctional photoreceptor, Dualchrome1, isolated from a cosmopolitan green alga.</title>
        <authorList>
            <person name="Suzuki S."/>
            <person name="Kawachi M."/>
        </authorList>
    </citation>
    <scope>NUCLEOTIDE SEQUENCE</scope>
    <source>
        <strain evidence="9">NIES 2893</strain>
    </source>
</reference>
<feature type="transmembrane region" description="Helical" evidence="8">
    <location>
        <begin position="222"/>
        <end position="242"/>
    </location>
</feature>
<dbReference type="EMBL" id="BNJQ01000013">
    <property type="protein sequence ID" value="GHP06684.1"/>
    <property type="molecule type" value="Genomic_DNA"/>
</dbReference>
<evidence type="ECO:0000256" key="8">
    <source>
        <dbReference type="SAM" id="Phobius"/>
    </source>
</evidence>
<comment type="function">
    <text evidence="1">May be involved in both secretory and endocytic intracellular trafficking in the endosomal/prevacuolar compartments.</text>
</comment>